<evidence type="ECO:0000259" key="1">
    <source>
        <dbReference type="Pfam" id="PF01627"/>
    </source>
</evidence>
<name>A0A9D1EKD2_9FIRM</name>
<protein>
    <submittedName>
        <fullName evidence="2">Hpt domain-containing protein</fullName>
    </submittedName>
</protein>
<sequence length="119" mass="13466">MKDERKNILEEAGISVEEALERFMGSETLLEKFLTKFLADPNFEILQTAIKSGDQEAALKASHTLKGVCGNLAMKQLYEKFSDQVSYMRSGNWDEAAEEMAELEGLYEKVCEAIKMTNF</sequence>
<gene>
    <name evidence="2" type="ORF">IAB98_07190</name>
</gene>
<dbReference type="AlphaFoldDB" id="A0A9D1EKD2"/>
<accession>A0A9D1EKD2</accession>
<reference evidence="2" key="2">
    <citation type="journal article" date="2021" name="PeerJ">
        <title>Extensive microbial diversity within the chicken gut microbiome revealed by metagenomics and culture.</title>
        <authorList>
            <person name="Gilroy R."/>
            <person name="Ravi A."/>
            <person name="Getino M."/>
            <person name="Pursley I."/>
            <person name="Horton D.L."/>
            <person name="Alikhan N.F."/>
            <person name="Baker D."/>
            <person name="Gharbi K."/>
            <person name="Hall N."/>
            <person name="Watson M."/>
            <person name="Adriaenssens E.M."/>
            <person name="Foster-Nyarko E."/>
            <person name="Jarju S."/>
            <person name="Secka A."/>
            <person name="Antonio M."/>
            <person name="Oren A."/>
            <person name="Chaudhuri R.R."/>
            <person name="La Ragione R."/>
            <person name="Hildebrand F."/>
            <person name="Pallen M.J."/>
        </authorList>
    </citation>
    <scope>NUCLEOTIDE SEQUENCE</scope>
    <source>
        <strain evidence="2">ChiSxjej1B13-7041</strain>
    </source>
</reference>
<organism evidence="2 3">
    <name type="scientific">Candidatus Egerieimonas intestinavium</name>
    <dbReference type="NCBI Taxonomy" id="2840777"/>
    <lineage>
        <taxon>Bacteria</taxon>
        <taxon>Bacillati</taxon>
        <taxon>Bacillota</taxon>
        <taxon>Clostridia</taxon>
        <taxon>Lachnospirales</taxon>
        <taxon>Lachnospiraceae</taxon>
        <taxon>Lachnospiraceae incertae sedis</taxon>
        <taxon>Candidatus Egerieimonas</taxon>
    </lineage>
</organism>
<dbReference type="InterPro" id="IPR008207">
    <property type="entry name" value="Sig_transdc_His_kin_Hpt_dom"/>
</dbReference>
<dbReference type="Gene3D" id="1.20.120.160">
    <property type="entry name" value="HPT domain"/>
    <property type="match status" value="1"/>
</dbReference>
<reference evidence="2" key="1">
    <citation type="submission" date="2020-10" db="EMBL/GenBank/DDBJ databases">
        <authorList>
            <person name="Gilroy R."/>
        </authorList>
    </citation>
    <scope>NUCLEOTIDE SEQUENCE</scope>
    <source>
        <strain evidence="2">ChiSxjej1B13-7041</strain>
    </source>
</reference>
<proteinExistence type="predicted"/>
<dbReference type="SUPFAM" id="SSF47226">
    <property type="entry name" value="Histidine-containing phosphotransfer domain, HPT domain"/>
    <property type="match status" value="1"/>
</dbReference>
<evidence type="ECO:0000313" key="3">
    <source>
        <dbReference type="Proteomes" id="UP000886841"/>
    </source>
</evidence>
<dbReference type="Proteomes" id="UP000886841">
    <property type="component" value="Unassembled WGS sequence"/>
</dbReference>
<dbReference type="EMBL" id="DVHU01000062">
    <property type="protein sequence ID" value="HIR93184.1"/>
    <property type="molecule type" value="Genomic_DNA"/>
</dbReference>
<comment type="caution">
    <text evidence="2">The sequence shown here is derived from an EMBL/GenBank/DDBJ whole genome shotgun (WGS) entry which is preliminary data.</text>
</comment>
<evidence type="ECO:0000313" key="2">
    <source>
        <dbReference type="EMBL" id="HIR93184.1"/>
    </source>
</evidence>
<dbReference type="GO" id="GO:0000160">
    <property type="term" value="P:phosphorelay signal transduction system"/>
    <property type="evidence" value="ECO:0007669"/>
    <property type="project" value="InterPro"/>
</dbReference>
<feature type="domain" description="HPt" evidence="1">
    <location>
        <begin position="41"/>
        <end position="111"/>
    </location>
</feature>
<dbReference type="InterPro" id="IPR036641">
    <property type="entry name" value="HPT_dom_sf"/>
</dbReference>
<dbReference type="Pfam" id="PF01627">
    <property type="entry name" value="Hpt"/>
    <property type="match status" value="1"/>
</dbReference>